<dbReference type="GO" id="GO:0009055">
    <property type="term" value="F:electron transfer activity"/>
    <property type="evidence" value="ECO:0007669"/>
    <property type="project" value="InterPro"/>
</dbReference>
<dbReference type="InterPro" id="IPR051811">
    <property type="entry name" value="Cytochrome_c550/c551-like"/>
</dbReference>
<dbReference type="GO" id="GO:0020037">
    <property type="term" value="F:heme binding"/>
    <property type="evidence" value="ECO:0007669"/>
    <property type="project" value="InterPro"/>
</dbReference>
<evidence type="ECO:0000256" key="2">
    <source>
        <dbReference type="ARBA" id="ARBA00022617"/>
    </source>
</evidence>
<evidence type="ECO:0000256" key="3">
    <source>
        <dbReference type="ARBA" id="ARBA00022723"/>
    </source>
</evidence>
<dbReference type="InterPro" id="IPR036909">
    <property type="entry name" value="Cyt_c-like_dom_sf"/>
</dbReference>
<keyword evidence="2 6" id="KW-0349">Heme</keyword>
<keyword evidence="1" id="KW-0813">Transport</keyword>
<evidence type="ECO:0000256" key="4">
    <source>
        <dbReference type="ARBA" id="ARBA00022982"/>
    </source>
</evidence>
<evidence type="ECO:0000256" key="1">
    <source>
        <dbReference type="ARBA" id="ARBA00022448"/>
    </source>
</evidence>
<dbReference type="AlphaFoldDB" id="A0A7X4H9P8"/>
<keyword evidence="5 6" id="KW-0408">Iron</keyword>
<dbReference type="PROSITE" id="PS51007">
    <property type="entry name" value="CYTC"/>
    <property type="match status" value="2"/>
</dbReference>
<accession>A0A7X4H9P8</accession>
<keyword evidence="9" id="KW-1185">Reference proteome</keyword>
<dbReference type="PANTHER" id="PTHR37823:SF1">
    <property type="entry name" value="CYTOCHROME C-553-LIKE"/>
    <property type="match status" value="1"/>
</dbReference>
<dbReference type="SUPFAM" id="SSF46626">
    <property type="entry name" value="Cytochrome c"/>
    <property type="match status" value="2"/>
</dbReference>
<dbReference type="GO" id="GO:0046872">
    <property type="term" value="F:metal ion binding"/>
    <property type="evidence" value="ECO:0007669"/>
    <property type="project" value="UniProtKB-KW"/>
</dbReference>
<dbReference type="Pfam" id="PF13442">
    <property type="entry name" value="Cytochrome_CBB3"/>
    <property type="match status" value="1"/>
</dbReference>
<keyword evidence="3 6" id="KW-0479">Metal-binding</keyword>
<evidence type="ECO:0000259" key="7">
    <source>
        <dbReference type="PROSITE" id="PS51007"/>
    </source>
</evidence>
<dbReference type="EMBL" id="WWCU01000004">
    <property type="protein sequence ID" value="MYN06859.1"/>
    <property type="molecule type" value="Genomic_DNA"/>
</dbReference>
<evidence type="ECO:0000256" key="6">
    <source>
        <dbReference type="PROSITE-ProRule" id="PRU00433"/>
    </source>
</evidence>
<comment type="caution">
    <text evidence="8">The sequence shown here is derived from an EMBL/GenBank/DDBJ whole genome shotgun (WGS) entry which is preliminary data.</text>
</comment>
<evidence type="ECO:0000256" key="5">
    <source>
        <dbReference type="ARBA" id="ARBA00023004"/>
    </source>
</evidence>
<feature type="domain" description="Cytochrome c" evidence="7">
    <location>
        <begin position="77"/>
        <end position="163"/>
    </location>
</feature>
<sequence>MPSNRRRLMLNTVAATAAGLAALGALGAYVVVEGGWYDVAANRQHLQPVHTVLEQAMHASVRRHARDIAAPPLDEPALIRRGAAMYRSHCVACHGGPGVAQEKFGQSMQPVPGPLVDAARRWRPAEMYWIIRHGIKMSGMPAWEYHMEEQDLWGTVAFLAELPRMTQAGYRNWMAEAGTAGSGGPPRAPASAQAPAAMLPGRAGRGRVALTQYACHACHMVPGVTGSRVYVGPPLQGIAGRALIAGRLPNSTANLVLWIRDPRHVEANTTMPVLGVSEQDALDIAAYLQTLY</sequence>
<dbReference type="PANTHER" id="PTHR37823">
    <property type="entry name" value="CYTOCHROME C-553-LIKE"/>
    <property type="match status" value="1"/>
</dbReference>
<gene>
    <name evidence="8" type="ORF">GTP77_05860</name>
</gene>
<dbReference type="Gene3D" id="1.10.760.10">
    <property type="entry name" value="Cytochrome c-like domain"/>
    <property type="match status" value="2"/>
</dbReference>
<evidence type="ECO:0000313" key="9">
    <source>
        <dbReference type="Proteomes" id="UP000450676"/>
    </source>
</evidence>
<dbReference type="InterPro" id="IPR009056">
    <property type="entry name" value="Cyt_c-like_dom"/>
</dbReference>
<evidence type="ECO:0000313" key="8">
    <source>
        <dbReference type="EMBL" id="MYN06859.1"/>
    </source>
</evidence>
<keyword evidence="4" id="KW-0249">Electron transport</keyword>
<feature type="domain" description="Cytochrome c" evidence="7">
    <location>
        <begin position="201"/>
        <end position="292"/>
    </location>
</feature>
<organism evidence="8 9">
    <name type="scientific">Pseudoduganella aquatica</name>
    <dbReference type="NCBI Taxonomy" id="2660641"/>
    <lineage>
        <taxon>Bacteria</taxon>
        <taxon>Pseudomonadati</taxon>
        <taxon>Pseudomonadota</taxon>
        <taxon>Betaproteobacteria</taxon>
        <taxon>Burkholderiales</taxon>
        <taxon>Oxalobacteraceae</taxon>
        <taxon>Telluria group</taxon>
        <taxon>Pseudoduganella</taxon>
    </lineage>
</organism>
<proteinExistence type="predicted"/>
<dbReference type="Pfam" id="PF00034">
    <property type="entry name" value="Cytochrom_C"/>
    <property type="match status" value="1"/>
</dbReference>
<name>A0A7X4H9P8_9BURK</name>
<reference evidence="8 9" key="1">
    <citation type="submission" date="2019-12" db="EMBL/GenBank/DDBJ databases">
        <title>Novel species isolated from a subtropical stream in China.</title>
        <authorList>
            <person name="Lu H."/>
        </authorList>
    </citation>
    <scope>NUCLEOTIDE SEQUENCE [LARGE SCALE GENOMIC DNA]</scope>
    <source>
        <strain evidence="8 9">FT127W</strain>
    </source>
</reference>
<dbReference type="Proteomes" id="UP000450676">
    <property type="component" value="Unassembled WGS sequence"/>
</dbReference>
<protein>
    <submittedName>
        <fullName evidence="8">C-type cytochrome</fullName>
    </submittedName>
</protein>